<organism evidence="2 3">
    <name type="scientific">Exophiala mesophila</name>
    <name type="common">Black yeast-like fungus</name>
    <dbReference type="NCBI Taxonomy" id="212818"/>
    <lineage>
        <taxon>Eukaryota</taxon>
        <taxon>Fungi</taxon>
        <taxon>Dikarya</taxon>
        <taxon>Ascomycota</taxon>
        <taxon>Pezizomycotina</taxon>
        <taxon>Eurotiomycetes</taxon>
        <taxon>Chaetothyriomycetidae</taxon>
        <taxon>Chaetothyriales</taxon>
        <taxon>Herpotrichiellaceae</taxon>
        <taxon>Exophiala</taxon>
    </lineage>
</organism>
<dbReference type="Pfam" id="PF20254">
    <property type="entry name" value="DMFA2_C"/>
    <property type="match status" value="1"/>
</dbReference>
<evidence type="ECO:0000313" key="3">
    <source>
        <dbReference type="Proteomes" id="UP000288859"/>
    </source>
</evidence>
<sequence>MTTIDVPASNYPAEITGYAEPWIVSPGDTVEIKISSTESEYTYQTVRLIQGVSLGHSPKPQSELISAIPGGSGKGRFQVARIGSYASVTNWVPVSSKDVQGLEVSFYFQPWLPKAGHPQALISTLDIDRKSGFAAVITAGGALEFWVGNGQGVETVPVNLILERKRWVEMRASFKDARLLVQVTPLSVFAAGGPPPATVQHDLKSPMIVSQDQVLLFGASYAYSSEKPSSWPTSILNGRLDSPCIKTTDVPSTTLLKFDFSRDMSSDRIVDISGNGNHGILVNAPTRAVKGYDWDGNENDWTKATYGYGAIHFHEDDCDDAAWETDFKIQIPKDARSGAYAVEISSKRASDSIPFFVRPSEDAWKKRNGKVVYVMPTFTYLAYANEQLHDRKRASAIDVGPGFDINDIAWTEDLQKMKRRSDIGLSHYDYHNDGSGVVYSSAKRPILNMRPNYYMWAWKRPREFSADTLMIGFLEQEKIPYEVVTDHDLHERGVAAISGFNTAITGSHPEYPSLFSYNAYTAYARQGGNLMYMGGNGFYWVTSTDIQTRPHRMEVRRGDQGVRSVTLDGGERIHNIDSQQGGLWRSRGRACNVLFGIGMCGEGATDGVPYARSELSKTDKTIAWMFDGIGHDELIGEYGFGGGASGDEMDRFDLKNESPESVKVLASSTGHTDDFAVVPEEWQFPSTAILGTQNPDIRSDITYYINSGGGGVFSVGSINWYCSLGWDAYKNNVARLTGNVIKGFLKGLR</sequence>
<dbReference type="InterPro" id="IPR046540">
    <property type="entry name" value="DMFA2_C"/>
</dbReference>
<accession>A0A438NC29</accession>
<dbReference type="SUPFAM" id="SSF49899">
    <property type="entry name" value="Concanavalin A-like lectins/glucanases"/>
    <property type="match status" value="1"/>
</dbReference>
<proteinExistence type="predicted"/>
<reference evidence="2 3" key="1">
    <citation type="submission" date="2017-03" db="EMBL/GenBank/DDBJ databases">
        <title>Genomes of endolithic fungi from Antarctica.</title>
        <authorList>
            <person name="Coleine C."/>
            <person name="Masonjones S."/>
            <person name="Stajich J.E."/>
        </authorList>
    </citation>
    <scope>NUCLEOTIDE SEQUENCE [LARGE SCALE GENOMIC DNA]</scope>
    <source>
        <strain evidence="2 3">CCFEE 6314</strain>
    </source>
</reference>
<dbReference type="InterPro" id="IPR013320">
    <property type="entry name" value="ConA-like_dom_sf"/>
</dbReference>
<name>A0A438NC29_EXOME</name>
<dbReference type="AlphaFoldDB" id="A0A438NC29"/>
<comment type="caution">
    <text evidence="2">The sequence shown here is derived from an EMBL/GenBank/DDBJ whole genome shotgun (WGS) entry which is preliminary data.</text>
</comment>
<evidence type="ECO:0000259" key="1">
    <source>
        <dbReference type="Pfam" id="PF20254"/>
    </source>
</evidence>
<dbReference type="Proteomes" id="UP000288859">
    <property type="component" value="Unassembled WGS sequence"/>
</dbReference>
<gene>
    <name evidence="2" type="ORF">B0A52_02294</name>
</gene>
<evidence type="ECO:0000313" key="2">
    <source>
        <dbReference type="EMBL" id="RVX73167.1"/>
    </source>
</evidence>
<protein>
    <recommendedName>
        <fullName evidence="1">N,N-dimethylformamidase beta subunit-like C-terminal domain-containing protein</fullName>
    </recommendedName>
</protein>
<feature type="domain" description="N,N-dimethylformamidase beta subunit-like C-terminal" evidence="1">
    <location>
        <begin position="286"/>
        <end position="728"/>
    </location>
</feature>
<dbReference type="OrthoDB" id="5287072at2759"/>
<dbReference type="EMBL" id="NAJM01000009">
    <property type="protein sequence ID" value="RVX73167.1"/>
    <property type="molecule type" value="Genomic_DNA"/>
</dbReference>